<protein>
    <recommendedName>
        <fullName evidence="10">Dynein axonemal intermediate chain 4</fullName>
    </recommendedName>
    <alternativeName>
        <fullName evidence="11">WD repeat-containing protein 78</fullName>
    </alternativeName>
</protein>
<dbReference type="STRING" id="102285.A0A0R3TNI4"/>
<dbReference type="OrthoDB" id="10259804at2759"/>
<dbReference type="InterPro" id="IPR036322">
    <property type="entry name" value="WD40_repeat_dom_sf"/>
</dbReference>
<dbReference type="InterPro" id="IPR015943">
    <property type="entry name" value="WD40/YVTN_repeat-like_dom_sf"/>
</dbReference>
<dbReference type="EMBL" id="UZAE01012442">
    <property type="protein sequence ID" value="VDO05159.1"/>
    <property type="molecule type" value="Genomic_DNA"/>
</dbReference>
<dbReference type="GO" id="GO:0003341">
    <property type="term" value="P:cilium movement"/>
    <property type="evidence" value="ECO:0007669"/>
    <property type="project" value="TreeGrafter"/>
</dbReference>
<evidence type="ECO:0000313" key="15">
    <source>
        <dbReference type="WBParaSite" id="HNAJ_0000894901-mRNA-1"/>
    </source>
</evidence>
<keyword evidence="4" id="KW-0677">Repeat</keyword>
<dbReference type="Proteomes" id="UP000278807">
    <property type="component" value="Unassembled WGS sequence"/>
</dbReference>
<organism evidence="15">
    <name type="scientific">Rodentolepis nana</name>
    <name type="common">Dwarf tapeworm</name>
    <name type="synonym">Hymenolepis nana</name>
    <dbReference type="NCBI Taxonomy" id="102285"/>
    <lineage>
        <taxon>Eukaryota</taxon>
        <taxon>Metazoa</taxon>
        <taxon>Spiralia</taxon>
        <taxon>Lophotrochozoa</taxon>
        <taxon>Platyhelminthes</taxon>
        <taxon>Cestoda</taxon>
        <taxon>Eucestoda</taxon>
        <taxon>Cyclophyllidea</taxon>
        <taxon>Hymenolepididae</taxon>
        <taxon>Rodentolepis</taxon>
    </lineage>
</organism>
<accession>A0A0R3TNI4</accession>
<evidence type="ECO:0000256" key="6">
    <source>
        <dbReference type="ARBA" id="ARBA00023069"/>
    </source>
</evidence>
<feature type="repeat" description="WD" evidence="12">
    <location>
        <begin position="701"/>
        <end position="738"/>
    </location>
</feature>
<proteinExistence type="predicted"/>
<dbReference type="PROSITE" id="PS50294">
    <property type="entry name" value="WD_REPEATS_REGION"/>
    <property type="match status" value="2"/>
</dbReference>
<keyword evidence="7" id="KW-0206">Cytoskeleton</keyword>
<keyword evidence="2" id="KW-0963">Cytoplasm</keyword>
<dbReference type="PROSITE" id="PS50082">
    <property type="entry name" value="WD_REPEATS_2"/>
    <property type="match status" value="2"/>
</dbReference>
<dbReference type="AlphaFoldDB" id="A0A0R3TNI4"/>
<feature type="repeat" description="WD" evidence="12">
    <location>
        <begin position="658"/>
        <end position="700"/>
    </location>
</feature>
<dbReference type="GO" id="GO:0045503">
    <property type="term" value="F:dynein light chain binding"/>
    <property type="evidence" value="ECO:0007669"/>
    <property type="project" value="TreeGrafter"/>
</dbReference>
<evidence type="ECO:0000256" key="5">
    <source>
        <dbReference type="ARBA" id="ARBA00022846"/>
    </source>
</evidence>
<sequence>MSFVSKKPSISVKITHESSTRSPKSNNIGHDFTSQSLRIYDEFGNDLTPLPLIVEDKRTLHLDKENCLDPSAVQPSLIQFFGHSFSASIQSSLNLLSDTASENSEYIAKNDSDPEGIKDTEDELYVAESIGLNQEIYVTVGETETYWIFDQQPYVMSTEDNLANVQVERNEAYNKLCASRVGNDRYVECGMNTMPIPTIIKTIQTQNIEYADKAVTATVYDIWDTDQMSLVIDQKSTVDMAFKSEPTERDLSAIPTAIPRSFIERNNLRQLVNDVEDAAKTSSKTALPENAVQTGLYDMSSKSISSMDSTITTINPFESNNPILLKLLRDMEKALNLNFYFDKYLLYRRLLLKKDFPESRGIIERTESGGTAVLSGSAVHSTARSNIFTETGFSSHQSIFVGPSVPIHAMGTEGPGSLYIKSAHKFYTPPSISLLWKFACNLTKGRNVSSIAFNAKNKDIIAVGYGAFEFDNQQVGLVCCWNIKKINYPERVYQLPCGVTAVSWSCKNVNLLAVGMFDGVIMIFDARKESNVPLLDTTHANGRHYGPVTKLDWISRETGRTAGNTESLISLAMDGRVTEWFTLKSPDCTDLMILKRPKLQGSINIVKKKNAEALIVRHAIGTTLCFNDVDKNLYLVGIERGQIHKCSCSYSEQYLFSYNGHTSSVYSLRYSPFIPEVFLSCSADWTIRLWHEERAESCHTMATHSSSVNDVAWSPNNGAVFVCTNEGNIEIWDLERSL</sequence>
<reference evidence="15" key="1">
    <citation type="submission" date="2016-04" db="UniProtKB">
        <authorList>
            <consortium name="WormBaseParasite"/>
        </authorList>
    </citation>
    <scope>IDENTIFICATION</scope>
</reference>
<dbReference type="Gene3D" id="2.130.10.10">
    <property type="entry name" value="YVTN repeat-like/Quinoprotein amine dehydrogenase"/>
    <property type="match status" value="1"/>
</dbReference>
<comment type="subcellular location">
    <subcellularLocation>
        <location evidence="1">Cytoplasm</location>
        <location evidence="1">Cytoskeleton</location>
        <location evidence="1">Flagellum axoneme</location>
    </subcellularLocation>
    <subcellularLocation>
        <location evidence="9">Dynein axonemal particle</location>
    </subcellularLocation>
</comment>
<evidence type="ECO:0000256" key="8">
    <source>
        <dbReference type="ARBA" id="ARBA00023273"/>
    </source>
</evidence>
<evidence type="ECO:0000256" key="2">
    <source>
        <dbReference type="ARBA" id="ARBA00022490"/>
    </source>
</evidence>
<evidence type="ECO:0000256" key="1">
    <source>
        <dbReference type="ARBA" id="ARBA00004611"/>
    </source>
</evidence>
<keyword evidence="3 12" id="KW-0853">WD repeat</keyword>
<dbReference type="GO" id="GO:0045504">
    <property type="term" value="F:dynein heavy chain binding"/>
    <property type="evidence" value="ECO:0007669"/>
    <property type="project" value="TreeGrafter"/>
</dbReference>
<evidence type="ECO:0000256" key="4">
    <source>
        <dbReference type="ARBA" id="ARBA00022737"/>
    </source>
</evidence>
<evidence type="ECO:0000256" key="10">
    <source>
        <dbReference type="ARBA" id="ARBA00040002"/>
    </source>
</evidence>
<evidence type="ECO:0000256" key="11">
    <source>
        <dbReference type="ARBA" id="ARBA00041557"/>
    </source>
</evidence>
<keyword evidence="5" id="KW-0282">Flagellum</keyword>
<dbReference type="SUPFAM" id="SSF50978">
    <property type="entry name" value="WD40 repeat-like"/>
    <property type="match status" value="1"/>
</dbReference>
<keyword evidence="8" id="KW-0966">Cell projection</keyword>
<dbReference type="PANTHER" id="PTHR12442">
    <property type="entry name" value="DYNEIN INTERMEDIATE CHAIN"/>
    <property type="match status" value="1"/>
</dbReference>
<evidence type="ECO:0000256" key="3">
    <source>
        <dbReference type="ARBA" id="ARBA00022574"/>
    </source>
</evidence>
<evidence type="ECO:0000313" key="13">
    <source>
        <dbReference type="EMBL" id="VDO05159.1"/>
    </source>
</evidence>
<evidence type="ECO:0000256" key="7">
    <source>
        <dbReference type="ARBA" id="ARBA00023212"/>
    </source>
</evidence>
<keyword evidence="14" id="KW-1185">Reference proteome</keyword>
<evidence type="ECO:0000313" key="14">
    <source>
        <dbReference type="Proteomes" id="UP000278807"/>
    </source>
</evidence>
<dbReference type="Pfam" id="PF00400">
    <property type="entry name" value="WD40"/>
    <property type="match status" value="2"/>
</dbReference>
<gene>
    <name evidence="13" type="ORF">HNAJ_LOCUS8945</name>
</gene>
<evidence type="ECO:0000256" key="12">
    <source>
        <dbReference type="PROSITE-ProRule" id="PRU00221"/>
    </source>
</evidence>
<name>A0A0R3TNI4_RODNA</name>
<dbReference type="PANTHER" id="PTHR12442:SF12">
    <property type="entry name" value="DYNEIN AXONEMAL INTERMEDIATE CHAIN 4"/>
    <property type="match status" value="1"/>
</dbReference>
<evidence type="ECO:0000256" key="9">
    <source>
        <dbReference type="ARBA" id="ARBA00024190"/>
    </source>
</evidence>
<reference evidence="13 14" key="2">
    <citation type="submission" date="2018-11" db="EMBL/GenBank/DDBJ databases">
        <authorList>
            <consortium name="Pathogen Informatics"/>
        </authorList>
    </citation>
    <scope>NUCLEOTIDE SEQUENCE [LARGE SCALE GENOMIC DNA]</scope>
</reference>
<dbReference type="WBParaSite" id="HNAJ_0000894901-mRNA-1">
    <property type="protein sequence ID" value="HNAJ_0000894901-mRNA-1"/>
    <property type="gene ID" value="HNAJ_0000894901"/>
</dbReference>
<dbReference type="InterPro" id="IPR050687">
    <property type="entry name" value="Dynein_IC"/>
</dbReference>
<dbReference type="SMART" id="SM00320">
    <property type="entry name" value="WD40"/>
    <property type="match status" value="3"/>
</dbReference>
<dbReference type="GO" id="GO:0005858">
    <property type="term" value="C:axonemal dynein complex"/>
    <property type="evidence" value="ECO:0007669"/>
    <property type="project" value="TreeGrafter"/>
</dbReference>
<dbReference type="GO" id="GO:0120293">
    <property type="term" value="C:dynein axonemal particle"/>
    <property type="evidence" value="ECO:0007669"/>
    <property type="project" value="UniProtKB-SubCell"/>
</dbReference>
<keyword evidence="6" id="KW-0969">Cilium</keyword>
<dbReference type="InterPro" id="IPR001680">
    <property type="entry name" value="WD40_rpt"/>
</dbReference>